<sequence length="65" mass="7437">YSSFSYSFSLKLVLETLTAIITQKDIITTQVYHCCQVCPYSPVHTNLSLNENVCIQNQKISSKEY</sequence>
<comment type="caution">
    <text evidence="1">The sequence shown here is derived from an EMBL/GenBank/DDBJ whole genome shotgun (WGS) entry which is preliminary data.</text>
</comment>
<dbReference type="EMBL" id="CAXIEN010000153">
    <property type="protein sequence ID" value="CAL1282068.1"/>
    <property type="molecule type" value="Genomic_DNA"/>
</dbReference>
<gene>
    <name evidence="1" type="ORF">LARSCL_LOCUS11943</name>
</gene>
<feature type="non-terminal residue" evidence="1">
    <location>
        <position position="1"/>
    </location>
</feature>
<keyword evidence="2" id="KW-1185">Reference proteome</keyword>
<reference evidence="1 2" key="1">
    <citation type="submission" date="2024-04" db="EMBL/GenBank/DDBJ databases">
        <authorList>
            <person name="Rising A."/>
            <person name="Reimegard J."/>
            <person name="Sonavane S."/>
            <person name="Akerstrom W."/>
            <person name="Nylinder S."/>
            <person name="Hedman E."/>
            <person name="Kallberg Y."/>
        </authorList>
    </citation>
    <scope>NUCLEOTIDE SEQUENCE [LARGE SCALE GENOMIC DNA]</scope>
</reference>
<organism evidence="1 2">
    <name type="scientific">Larinioides sclopetarius</name>
    <dbReference type="NCBI Taxonomy" id="280406"/>
    <lineage>
        <taxon>Eukaryota</taxon>
        <taxon>Metazoa</taxon>
        <taxon>Ecdysozoa</taxon>
        <taxon>Arthropoda</taxon>
        <taxon>Chelicerata</taxon>
        <taxon>Arachnida</taxon>
        <taxon>Araneae</taxon>
        <taxon>Araneomorphae</taxon>
        <taxon>Entelegynae</taxon>
        <taxon>Araneoidea</taxon>
        <taxon>Araneidae</taxon>
        <taxon>Larinioides</taxon>
    </lineage>
</organism>
<dbReference type="Proteomes" id="UP001497382">
    <property type="component" value="Unassembled WGS sequence"/>
</dbReference>
<name>A0AAV2ADF6_9ARAC</name>
<dbReference type="AlphaFoldDB" id="A0AAV2ADF6"/>
<proteinExistence type="predicted"/>
<accession>A0AAV2ADF6</accession>
<protein>
    <submittedName>
        <fullName evidence="1">Uncharacterized protein</fullName>
    </submittedName>
</protein>
<evidence type="ECO:0000313" key="1">
    <source>
        <dbReference type="EMBL" id="CAL1282068.1"/>
    </source>
</evidence>
<evidence type="ECO:0000313" key="2">
    <source>
        <dbReference type="Proteomes" id="UP001497382"/>
    </source>
</evidence>